<evidence type="ECO:0000313" key="9">
    <source>
        <dbReference type="EMBL" id="MBP1044049.1"/>
    </source>
</evidence>
<comment type="caution">
    <text evidence="9">The sequence shown here is derived from an EMBL/GenBank/DDBJ whole genome shotgun (WGS) entry which is preliminary data.</text>
</comment>
<keyword evidence="3 6" id="KW-0133">Cell shape</keyword>
<keyword evidence="7" id="KW-0812">Transmembrane</keyword>
<evidence type="ECO:0000256" key="4">
    <source>
        <dbReference type="ARBA" id="ARBA00022984"/>
    </source>
</evidence>
<evidence type="ECO:0000259" key="8">
    <source>
        <dbReference type="PROSITE" id="PS52029"/>
    </source>
</evidence>
<dbReference type="AlphaFoldDB" id="A0A940PFS0"/>
<dbReference type="SUPFAM" id="SSF143985">
    <property type="entry name" value="L,D-transpeptidase pre-catalytic domain-like"/>
    <property type="match status" value="1"/>
</dbReference>
<dbReference type="Proteomes" id="UP000674938">
    <property type="component" value="Unassembled WGS sequence"/>
</dbReference>
<dbReference type="PANTHER" id="PTHR30582:SF33">
    <property type="entry name" value="EXPORTED PROTEIN"/>
    <property type="match status" value="1"/>
</dbReference>
<dbReference type="SUPFAM" id="SSF141523">
    <property type="entry name" value="L,D-transpeptidase catalytic domain-like"/>
    <property type="match status" value="1"/>
</dbReference>
<dbReference type="PROSITE" id="PS52029">
    <property type="entry name" value="LD_TPASE"/>
    <property type="match status" value="1"/>
</dbReference>
<evidence type="ECO:0000256" key="5">
    <source>
        <dbReference type="ARBA" id="ARBA00023316"/>
    </source>
</evidence>
<dbReference type="GO" id="GO:0005576">
    <property type="term" value="C:extracellular region"/>
    <property type="evidence" value="ECO:0007669"/>
    <property type="project" value="TreeGrafter"/>
</dbReference>
<keyword evidence="7" id="KW-1133">Transmembrane helix</keyword>
<keyword evidence="4 6" id="KW-0573">Peptidoglycan synthesis</keyword>
<organism evidence="9 10">
    <name type="scientific">Vagococcus allomyrinae</name>
    <dbReference type="NCBI Taxonomy" id="2794353"/>
    <lineage>
        <taxon>Bacteria</taxon>
        <taxon>Bacillati</taxon>
        <taxon>Bacillota</taxon>
        <taxon>Bacilli</taxon>
        <taxon>Lactobacillales</taxon>
        <taxon>Enterococcaceae</taxon>
        <taxon>Vagococcus</taxon>
    </lineage>
</organism>
<feature type="active site" description="Nucleophile" evidence="6">
    <location>
        <position position="436"/>
    </location>
</feature>
<feature type="domain" description="L,D-TPase catalytic" evidence="8">
    <location>
        <begin position="337"/>
        <end position="460"/>
    </location>
</feature>
<keyword evidence="5 6" id="KW-0961">Cell wall biogenesis/degradation</keyword>
<evidence type="ECO:0000256" key="1">
    <source>
        <dbReference type="ARBA" id="ARBA00004752"/>
    </source>
</evidence>
<evidence type="ECO:0000256" key="6">
    <source>
        <dbReference type="PROSITE-ProRule" id="PRU01373"/>
    </source>
</evidence>
<dbReference type="InterPro" id="IPR038063">
    <property type="entry name" value="Transpep_catalytic_dom"/>
</dbReference>
<name>A0A940PFS0_9ENTE</name>
<feature type="transmembrane region" description="Helical" evidence="7">
    <location>
        <begin position="6"/>
        <end position="24"/>
    </location>
</feature>
<keyword evidence="10" id="KW-1185">Reference proteome</keyword>
<dbReference type="GO" id="GO:0016740">
    <property type="term" value="F:transferase activity"/>
    <property type="evidence" value="ECO:0007669"/>
    <property type="project" value="UniProtKB-KW"/>
</dbReference>
<feature type="active site" description="Proton donor/acceptor" evidence="6">
    <location>
        <position position="415"/>
    </location>
</feature>
<dbReference type="RefSeq" id="WP_209532129.1">
    <property type="nucleotide sequence ID" value="NZ_JAEEGA010000021.1"/>
</dbReference>
<sequence>MKAKKWIFILLGVLLVLIIGLYIYQVNFFKQHYLPQSTANGINISQMTYQEAEKALAEQSAKETFDILDNGQVWKQIPTSELGMEYNYSKDLKQIMDKQNNYLWFMSYLNKNKHELKDTSVNEESLKAFSDSLVNEIGELNKGRTASANATIKKNEQGFEIVPEVQGNNIEVAKVVETLKERLTTGKENLELEEFIAKPAVTSDNADLQKNLAEVSRITDQQVNYIINGENVAIPKTEIANWINYDQANNQVALDKEKIRAYVANLGAQYNTSTNPTKFKSTARGEVSVPAGSYSWTIQTDTETDTLYDELLKGNGVNRSPSAQGSASISTPLIGNTYVEVDLQNQHMYYYRDGKLFLETDVVTGKPTTPTPAATNYVWKKERNSTLRGTNDDGSKYAEPVDYWMPIDWTGVGIHDSPWQPAYGGSLWQTVGSHGCVNTPPDVAAKLYEAIEVGTPVLVF</sequence>
<dbReference type="InterPro" id="IPR005490">
    <property type="entry name" value="LD_TPept_cat_dom"/>
</dbReference>
<evidence type="ECO:0000256" key="7">
    <source>
        <dbReference type="SAM" id="Phobius"/>
    </source>
</evidence>
<dbReference type="Gene3D" id="3.10.20.800">
    <property type="match status" value="1"/>
</dbReference>
<dbReference type="PANTHER" id="PTHR30582">
    <property type="entry name" value="L,D-TRANSPEPTIDASE"/>
    <property type="match status" value="1"/>
</dbReference>
<keyword evidence="2" id="KW-0808">Transferase</keyword>
<keyword evidence="7" id="KW-0472">Membrane</keyword>
<dbReference type="EMBL" id="JAEEGA010000021">
    <property type="protein sequence ID" value="MBP1044049.1"/>
    <property type="molecule type" value="Genomic_DNA"/>
</dbReference>
<dbReference type="Pfam" id="PF03734">
    <property type="entry name" value="YkuD"/>
    <property type="match status" value="1"/>
</dbReference>
<reference evidence="9" key="1">
    <citation type="submission" date="2020-12" db="EMBL/GenBank/DDBJ databases">
        <title>Vagococcus allomyrinae sp. nov. and Enterococcus lavae sp. nov., isolated from the larvae of Allomyrina dichotoma.</title>
        <authorList>
            <person name="Lee S.D."/>
        </authorList>
    </citation>
    <scope>NUCLEOTIDE SEQUENCE</scope>
    <source>
        <strain evidence="9">BWB3-3</strain>
    </source>
</reference>
<dbReference type="CDD" id="cd16913">
    <property type="entry name" value="YkuD_like"/>
    <property type="match status" value="1"/>
</dbReference>
<gene>
    <name evidence="9" type="ORF">I6N95_23855</name>
</gene>
<evidence type="ECO:0000256" key="3">
    <source>
        <dbReference type="ARBA" id="ARBA00022960"/>
    </source>
</evidence>
<dbReference type="InterPro" id="IPR022029">
    <property type="entry name" value="YoaR-like_PG-bd"/>
</dbReference>
<proteinExistence type="predicted"/>
<accession>A0A940PFS0</accession>
<dbReference type="Gene3D" id="2.40.440.10">
    <property type="entry name" value="L,D-transpeptidase catalytic domain-like"/>
    <property type="match status" value="1"/>
</dbReference>
<dbReference type="GO" id="GO:0018104">
    <property type="term" value="P:peptidoglycan-protein cross-linking"/>
    <property type="evidence" value="ECO:0007669"/>
    <property type="project" value="TreeGrafter"/>
</dbReference>
<dbReference type="Pfam" id="PF12229">
    <property type="entry name" value="PG_binding_4"/>
    <property type="match status" value="2"/>
</dbReference>
<evidence type="ECO:0000313" key="10">
    <source>
        <dbReference type="Proteomes" id="UP000674938"/>
    </source>
</evidence>
<dbReference type="GO" id="GO:0071555">
    <property type="term" value="P:cell wall organization"/>
    <property type="evidence" value="ECO:0007669"/>
    <property type="project" value="UniProtKB-UniRule"/>
</dbReference>
<comment type="pathway">
    <text evidence="1 6">Cell wall biogenesis; peptidoglycan biosynthesis.</text>
</comment>
<dbReference type="InterPro" id="IPR050979">
    <property type="entry name" value="LD-transpeptidase"/>
</dbReference>
<evidence type="ECO:0000256" key="2">
    <source>
        <dbReference type="ARBA" id="ARBA00022679"/>
    </source>
</evidence>
<dbReference type="InterPro" id="IPR038054">
    <property type="entry name" value="LD_TPept-like_central_sf"/>
</dbReference>
<dbReference type="GO" id="GO:0071972">
    <property type="term" value="F:peptidoglycan L,D-transpeptidase activity"/>
    <property type="evidence" value="ECO:0007669"/>
    <property type="project" value="TreeGrafter"/>
</dbReference>
<protein>
    <submittedName>
        <fullName evidence="9">L,D-transpeptidase family protein</fullName>
    </submittedName>
</protein>
<dbReference type="GO" id="GO:0008360">
    <property type="term" value="P:regulation of cell shape"/>
    <property type="evidence" value="ECO:0007669"/>
    <property type="project" value="UniProtKB-UniRule"/>
</dbReference>